<dbReference type="SUPFAM" id="SSF52833">
    <property type="entry name" value="Thioredoxin-like"/>
    <property type="match status" value="1"/>
</dbReference>
<evidence type="ECO:0000256" key="4">
    <source>
        <dbReference type="ARBA" id="ARBA00022764"/>
    </source>
</evidence>
<keyword evidence="5" id="KW-1015">Disulfide bond</keyword>
<evidence type="ECO:0000256" key="1">
    <source>
        <dbReference type="ARBA" id="ARBA00004418"/>
    </source>
</evidence>
<dbReference type="Gene3D" id="3.40.30.10">
    <property type="entry name" value="Glutaredoxin"/>
    <property type="match status" value="1"/>
</dbReference>
<dbReference type="InterPro" id="IPR033954">
    <property type="entry name" value="DiS-bond_Isoase_DsbC/G"/>
</dbReference>
<keyword evidence="3 7" id="KW-0732">Signal</keyword>
<evidence type="ECO:0000313" key="10">
    <source>
        <dbReference type="EMBL" id="QJR13688.1"/>
    </source>
</evidence>
<dbReference type="AlphaFoldDB" id="A0A6M4H3N7"/>
<dbReference type="InParanoid" id="A0A6M4H3N7"/>
<feature type="domain" description="Disulphide bond isomerase DsbC/G N-terminal" evidence="8">
    <location>
        <begin position="21"/>
        <end position="88"/>
    </location>
</feature>
<evidence type="ECO:0000256" key="5">
    <source>
        <dbReference type="ARBA" id="ARBA00023157"/>
    </source>
</evidence>
<evidence type="ECO:0000313" key="11">
    <source>
        <dbReference type="Proteomes" id="UP000503096"/>
    </source>
</evidence>
<dbReference type="InterPro" id="IPR012336">
    <property type="entry name" value="Thioredoxin-like_fold"/>
</dbReference>
<accession>A0A6M4H3N7</accession>
<organism evidence="10 11">
    <name type="scientific">Usitatibacter palustris</name>
    <dbReference type="NCBI Taxonomy" id="2732487"/>
    <lineage>
        <taxon>Bacteria</taxon>
        <taxon>Pseudomonadati</taxon>
        <taxon>Pseudomonadota</taxon>
        <taxon>Betaproteobacteria</taxon>
        <taxon>Nitrosomonadales</taxon>
        <taxon>Usitatibacteraceae</taxon>
        <taxon>Usitatibacter</taxon>
    </lineage>
</organism>
<comment type="subcellular location">
    <subcellularLocation>
        <location evidence="1 7">Periplasm</location>
    </subcellularLocation>
</comment>
<comment type="function">
    <text evidence="7">Required for disulfide bond formation in some periplasmic proteins. Acts by transferring its disulfide bond to other proteins and is reduced in the process.</text>
</comment>
<name>A0A6M4H3N7_9PROT</name>
<keyword evidence="11" id="KW-1185">Reference proteome</keyword>
<dbReference type="InterPro" id="IPR036249">
    <property type="entry name" value="Thioredoxin-like_sf"/>
</dbReference>
<feature type="signal peptide" evidence="7">
    <location>
        <begin position="1"/>
        <end position="23"/>
    </location>
</feature>
<dbReference type="SUPFAM" id="SSF54423">
    <property type="entry name" value="DsbC/DsbG N-terminal domain-like"/>
    <property type="match status" value="1"/>
</dbReference>
<proteinExistence type="inferred from homology"/>
<dbReference type="FunCoup" id="A0A6M4H3N7">
    <property type="interactions" value="96"/>
</dbReference>
<dbReference type="Gene3D" id="3.10.450.70">
    <property type="entry name" value="Disulphide bond isomerase, DsbC/G, N-terminal"/>
    <property type="match status" value="1"/>
</dbReference>
<dbReference type="Pfam" id="PF13098">
    <property type="entry name" value="Thioredoxin_2"/>
    <property type="match status" value="1"/>
</dbReference>
<dbReference type="InterPro" id="IPR051470">
    <property type="entry name" value="Thiol:disulfide_interchange"/>
</dbReference>
<dbReference type="Proteomes" id="UP000503096">
    <property type="component" value="Chromosome"/>
</dbReference>
<dbReference type="Pfam" id="PF10411">
    <property type="entry name" value="DsbC_N"/>
    <property type="match status" value="1"/>
</dbReference>
<dbReference type="CDD" id="cd03020">
    <property type="entry name" value="DsbA_DsbC_DsbG"/>
    <property type="match status" value="1"/>
</dbReference>
<evidence type="ECO:0000256" key="6">
    <source>
        <dbReference type="ARBA" id="ARBA00023284"/>
    </source>
</evidence>
<dbReference type="PANTHER" id="PTHR35272:SF3">
    <property type="entry name" value="THIOL:DISULFIDE INTERCHANGE PROTEIN DSBC"/>
    <property type="match status" value="1"/>
</dbReference>
<keyword evidence="4 7" id="KW-0574">Periplasm</keyword>
<dbReference type="KEGG" id="upl:DSM104440_00474"/>
<feature type="domain" description="Thioredoxin-like fold" evidence="9">
    <location>
        <begin position="112"/>
        <end position="233"/>
    </location>
</feature>
<protein>
    <recommendedName>
        <fullName evidence="7">Thiol:disulfide interchange protein</fullName>
    </recommendedName>
</protein>
<dbReference type="EMBL" id="CP053073">
    <property type="protein sequence ID" value="QJR13688.1"/>
    <property type="molecule type" value="Genomic_DNA"/>
</dbReference>
<evidence type="ECO:0000259" key="8">
    <source>
        <dbReference type="Pfam" id="PF10411"/>
    </source>
</evidence>
<dbReference type="GO" id="GO:0042597">
    <property type="term" value="C:periplasmic space"/>
    <property type="evidence" value="ECO:0007669"/>
    <property type="project" value="UniProtKB-SubCell"/>
</dbReference>
<feature type="chain" id="PRO_5027155403" description="Thiol:disulfide interchange protein" evidence="7">
    <location>
        <begin position="24"/>
        <end position="244"/>
    </location>
</feature>
<dbReference type="InterPro" id="IPR009094">
    <property type="entry name" value="DiS-bond_isomerase_DsbC/G_N_sf"/>
</dbReference>
<keyword evidence="6 7" id="KW-0676">Redox-active center</keyword>
<dbReference type="PANTHER" id="PTHR35272">
    <property type="entry name" value="THIOL:DISULFIDE INTERCHANGE PROTEIN DSBC-RELATED"/>
    <property type="match status" value="1"/>
</dbReference>
<dbReference type="InterPro" id="IPR018950">
    <property type="entry name" value="DiS-bond_isomerase_DsbC/G_N"/>
</dbReference>
<gene>
    <name evidence="10" type="primary">dsbC</name>
    <name evidence="10" type="ORF">DSM104440_00474</name>
</gene>
<evidence type="ECO:0000256" key="7">
    <source>
        <dbReference type="RuleBase" id="RU364038"/>
    </source>
</evidence>
<evidence type="ECO:0000256" key="3">
    <source>
        <dbReference type="ARBA" id="ARBA00022729"/>
    </source>
</evidence>
<evidence type="ECO:0000256" key="2">
    <source>
        <dbReference type="ARBA" id="ARBA00009813"/>
    </source>
</evidence>
<reference evidence="10 11" key="1">
    <citation type="submission" date="2020-04" db="EMBL/GenBank/DDBJ databases">
        <title>Usitatibacter rugosus gen. nov., sp. nov. and Usitatibacter palustris sp. nov., novel members of Usitatibacteraceae fam. nov. within the order Nitrosomonadales isolated from soil.</title>
        <authorList>
            <person name="Huber K.J."/>
            <person name="Neumann-Schaal M."/>
            <person name="Geppert A."/>
            <person name="Luckner M."/>
            <person name="Wanner G."/>
            <person name="Overmann J."/>
        </authorList>
    </citation>
    <scope>NUCLEOTIDE SEQUENCE [LARGE SCALE GENOMIC DNA]</scope>
    <source>
        <strain evidence="10 11">Swamp67</strain>
    </source>
</reference>
<evidence type="ECO:0000259" key="9">
    <source>
        <dbReference type="Pfam" id="PF13098"/>
    </source>
</evidence>
<dbReference type="RefSeq" id="WP_171160437.1">
    <property type="nucleotide sequence ID" value="NZ_CP053073.1"/>
</dbReference>
<comment type="similarity">
    <text evidence="2 7">Belongs to the thioredoxin family. DsbC subfamily.</text>
</comment>
<sequence>MTNRLASWAFTLAALATAFGAAAQNTEQIKNDLRKKYPDAPIETVRKIPYGNLFEVVGGGEVFYTDDKTTFLLIGSLIDTKTKENVTEVRMRQVNAVKFDSLPLESAIKIVRGNGSRRMAVFEDPNCGYCKRFERDLTTLNDITVYVFLFPILSPSSTELAKAVWCSPDRQKAWLDYMIRDTQPAAASTCENPIDKIVAFGREKRITGTPTLFFEDGERIPGAVPVAQIEQRLVDAKKAIASAK</sequence>